<gene>
    <name evidence="1" type="ordered locus">AFE_2908</name>
</gene>
<dbReference type="HOGENOM" id="CLU_3194865_0_0_6"/>
<dbReference type="PaxDb" id="243159-AFE_2908"/>
<sequence length="45" mass="4809">MQSPRTGCAGVVRHCTSMVQILGVRQCSTGAFSLVDAWFGNGECF</sequence>
<proteinExistence type="predicted"/>
<dbReference type="Proteomes" id="UP000001362">
    <property type="component" value="Chromosome"/>
</dbReference>
<name>B7J999_ACIF2</name>
<dbReference type="KEGG" id="afr:AFE_2908"/>
<accession>B7J999</accession>
<dbReference type="AlphaFoldDB" id="B7J999"/>
<dbReference type="EMBL" id="CP001219">
    <property type="protein sequence ID" value="ACK78224.1"/>
    <property type="molecule type" value="Genomic_DNA"/>
</dbReference>
<organism evidence="1 2">
    <name type="scientific">Acidithiobacillus ferrooxidans (strain ATCC 23270 / DSM 14882 / CIP 104768 / NCIMB 8455)</name>
    <name type="common">Ferrobacillus ferrooxidans (strain ATCC 23270)</name>
    <dbReference type="NCBI Taxonomy" id="243159"/>
    <lineage>
        <taxon>Bacteria</taxon>
        <taxon>Pseudomonadati</taxon>
        <taxon>Pseudomonadota</taxon>
        <taxon>Acidithiobacillia</taxon>
        <taxon>Acidithiobacillales</taxon>
        <taxon>Acidithiobacillaceae</taxon>
        <taxon>Acidithiobacillus</taxon>
    </lineage>
</organism>
<reference evidence="1 2" key="1">
    <citation type="journal article" date="2008" name="BMC Genomics">
        <title>Acidithiobacillus ferrooxidans metabolism: from genome sequence to industrial applications.</title>
        <authorList>
            <person name="Valdes J."/>
            <person name="Pedroso I."/>
            <person name="Quatrini R."/>
            <person name="Dodson R.J."/>
            <person name="Tettelin H."/>
            <person name="Blake R.II."/>
            <person name="Eisen J.A."/>
            <person name="Holmes D.S."/>
        </authorList>
    </citation>
    <scope>NUCLEOTIDE SEQUENCE [LARGE SCALE GENOMIC DNA]</scope>
    <source>
        <strain evidence="2">ATCC 23270 / DSM 14882 / CIP 104768 / NCIMB 8455</strain>
    </source>
</reference>
<protein>
    <submittedName>
        <fullName evidence="1">Uncharacterized protein</fullName>
    </submittedName>
</protein>
<evidence type="ECO:0000313" key="2">
    <source>
        <dbReference type="Proteomes" id="UP000001362"/>
    </source>
</evidence>
<evidence type="ECO:0000313" key="1">
    <source>
        <dbReference type="EMBL" id="ACK78224.1"/>
    </source>
</evidence>
<keyword evidence="2" id="KW-1185">Reference proteome</keyword>